<dbReference type="PIRSF" id="PIRSF018249">
    <property type="entry name" value="MyrA_prd"/>
    <property type="match status" value="1"/>
</dbReference>
<evidence type="ECO:0000313" key="2">
    <source>
        <dbReference type="EMBL" id="GAA1385472.1"/>
    </source>
</evidence>
<proteinExistence type="predicted"/>
<feature type="domain" description="23S rRNA (guanine(745)-N(1))-methyltransferase N-terminal" evidence="1">
    <location>
        <begin position="29"/>
        <end position="68"/>
    </location>
</feature>
<dbReference type="GO" id="GO:0008168">
    <property type="term" value="F:methyltransferase activity"/>
    <property type="evidence" value="ECO:0007669"/>
    <property type="project" value="UniProtKB-KW"/>
</dbReference>
<keyword evidence="3" id="KW-1185">Reference proteome</keyword>
<dbReference type="InterPro" id="IPR029063">
    <property type="entry name" value="SAM-dependent_MTases_sf"/>
</dbReference>
<dbReference type="Pfam" id="PF21302">
    <property type="entry name" value="Zn_ribbon_RlmA"/>
    <property type="match status" value="1"/>
</dbReference>
<dbReference type="Gene3D" id="3.40.50.150">
    <property type="entry name" value="Vaccinia Virus protein VP39"/>
    <property type="match status" value="1"/>
</dbReference>
<dbReference type="SUPFAM" id="SSF53335">
    <property type="entry name" value="S-adenosyl-L-methionine-dependent methyltransferases"/>
    <property type="match status" value="1"/>
</dbReference>
<keyword evidence="2" id="KW-0808">Transferase</keyword>
<reference evidence="3" key="1">
    <citation type="journal article" date="2019" name="Int. J. Syst. Evol. Microbiol.">
        <title>The Global Catalogue of Microorganisms (GCM) 10K type strain sequencing project: providing services to taxonomists for standard genome sequencing and annotation.</title>
        <authorList>
            <consortium name="The Broad Institute Genomics Platform"/>
            <consortium name="The Broad Institute Genome Sequencing Center for Infectious Disease"/>
            <person name="Wu L."/>
            <person name="Ma J."/>
        </authorList>
    </citation>
    <scope>NUCLEOTIDE SEQUENCE [LARGE SCALE GENOMIC DNA]</scope>
    <source>
        <strain evidence="3">JCM 11896</strain>
    </source>
</reference>
<accession>A0ABP4IA30</accession>
<dbReference type="Proteomes" id="UP001501414">
    <property type="component" value="Unassembled WGS sequence"/>
</dbReference>
<evidence type="ECO:0000313" key="3">
    <source>
        <dbReference type="Proteomes" id="UP001501414"/>
    </source>
</evidence>
<dbReference type="InterPro" id="IPR016718">
    <property type="entry name" value="rRNA_m1G-MeTrfase_A_prd"/>
</dbReference>
<gene>
    <name evidence="2" type="ORF">GCM10009613_17940</name>
</gene>
<name>A0ABP4IA30_9PSEU</name>
<evidence type="ECO:0000259" key="1">
    <source>
        <dbReference type="Pfam" id="PF21302"/>
    </source>
</evidence>
<sequence length="303" mass="32289">METTPAVGCHSDGSARYPTPLDAVLRRLRCPLCDAAALQRNTDTLRCPAGHSFDIARQGHVTLLPGRRRHRGDTAAMVAARESFLGQGHFGALRSTITAFAVEHTPRQDGLVADLAGGTGHYLGAALDALPGAWGVTLDLSVAALRRAGRAHPRAAAVGADMWQPLPLASRSTDVVLNVFGPRTPAEIDRVLTRDGIAIVATAGADHLRELRGRLGVVGVDARKADRLRHAFAGFTAVARQQVRWRLALEPREVRALVGMGPSAHHVDGDHRDRVLARLPRIVGLTAAVDVVVLRRDATRGAG</sequence>
<dbReference type="GO" id="GO:0032259">
    <property type="term" value="P:methylation"/>
    <property type="evidence" value="ECO:0007669"/>
    <property type="project" value="UniProtKB-KW"/>
</dbReference>
<protein>
    <submittedName>
        <fullName evidence="2">Methyltransferase domain-containing protein</fullName>
    </submittedName>
</protein>
<dbReference type="RefSeq" id="WP_344020337.1">
    <property type="nucleotide sequence ID" value="NZ_BAAAJK010000006.1"/>
</dbReference>
<dbReference type="EMBL" id="BAAAJK010000006">
    <property type="protein sequence ID" value="GAA1385472.1"/>
    <property type="molecule type" value="Genomic_DNA"/>
</dbReference>
<organism evidence="2 3">
    <name type="scientific">Pseudonocardia kongjuensis</name>
    <dbReference type="NCBI Taxonomy" id="102227"/>
    <lineage>
        <taxon>Bacteria</taxon>
        <taxon>Bacillati</taxon>
        <taxon>Actinomycetota</taxon>
        <taxon>Actinomycetes</taxon>
        <taxon>Pseudonocardiales</taxon>
        <taxon>Pseudonocardiaceae</taxon>
        <taxon>Pseudonocardia</taxon>
    </lineage>
</organism>
<keyword evidence="2" id="KW-0489">Methyltransferase</keyword>
<comment type="caution">
    <text evidence="2">The sequence shown here is derived from an EMBL/GenBank/DDBJ whole genome shotgun (WGS) entry which is preliminary data.</text>
</comment>
<dbReference type="InterPro" id="IPR048647">
    <property type="entry name" value="RlmA_N"/>
</dbReference>